<name>A0A6A1WAH4_9ROSI</name>
<dbReference type="AlphaFoldDB" id="A0A6A1WAH4"/>
<comment type="caution">
    <text evidence="1">The sequence shown here is derived from an EMBL/GenBank/DDBJ whole genome shotgun (WGS) entry which is preliminary data.</text>
</comment>
<dbReference type="EMBL" id="RXIC02000020">
    <property type="protein sequence ID" value="KAB1221316.1"/>
    <property type="molecule type" value="Genomic_DNA"/>
</dbReference>
<evidence type="ECO:0000313" key="1">
    <source>
        <dbReference type="EMBL" id="KAB1221316.1"/>
    </source>
</evidence>
<dbReference type="PANTHER" id="PTHR36350">
    <property type="entry name" value="TRANSMEMBRANE PROTEIN"/>
    <property type="match status" value="1"/>
</dbReference>
<dbReference type="SUPFAM" id="SSF48452">
    <property type="entry name" value="TPR-like"/>
    <property type="match status" value="1"/>
</dbReference>
<organism evidence="1 2">
    <name type="scientific">Morella rubra</name>
    <name type="common">Chinese bayberry</name>
    <dbReference type="NCBI Taxonomy" id="262757"/>
    <lineage>
        <taxon>Eukaryota</taxon>
        <taxon>Viridiplantae</taxon>
        <taxon>Streptophyta</taxon>
        <taxon>Embryophyta</taxon>
        <taxon>Tracheophyta</taxon>
        <taxon>Spermatophyta</taxon>
        <taxon>Magnoliopsida</taxon>
        <taxon>eudicotyledons</taxon>
        <taxon>Gunneridae</taxon>
        <taxon>Pentapetalae</taxon>
        <taxon>rosids</taxon>
        <taxon>fabids</taxon>
        <taxon>Fagales</taxon>
        <taxon>Myricaceae</taxon>
        <taxon>Morella</taxon>
    </lineage>
</organism>
<dbReference type="PANTHER" id="PTHR36350:SF2">
    <property type="entry name" value="PROTEIN, PUTATIVE-RELATED"/>
    <property type="match status" value="1"/>
</dbReference>
<gene>
    <name evidence="1" type="ORF">CJ030_MR2G005639</name>
</gene>
<dbReference type="InterPro" id="IPR011990">
    <property type="entry name" value="TPR-like_helical_dom_sf"/>
</dbReference>
<dbReference type="OrthoDB" id="1398107at2759"/>
<accession>A0A6A1WAH4</accession>
<reference evidence="1 2" key="1">
    <citation type="journal article" date="2019" name="Plant Biotechnol. J.">
        <title>The red bayberry genome and genetic basis of sex determination.</title>
        <authorList>
            <person name="Jia H.M."/>
            <person name="Jia H.J."/>
            <person name="Cai Q.L."/>
            <person name="Wang Y."/>
            <person name="Zhao H.B."/>
            <person name="Yang W.F."/>
            <person name="Wang G.Y."/>
            <person name="Li Y.H."/>
            <person name="Zhan D.L."/>
            <person name="Shen Y.T."/>
            <person name="Niu Q.F."/>
            <person name="Chang L."/>
            <person name="Qiu J."/>
            <person name="Zhao L."/>
            <person name="Xie H.B."/>
            <person name="Fu W.Y."/>
            <person name="Jin J."/>
            <person name="Li X.W."/>
            <person name="Jiao Y."/>
            <person name="Zhou C.C."/>
            <person name="Tu T."/>
            <person name="Chai C.Y."/>
            <person name="Gao J.L."/>
            <person name="Fan L.J."/>
            <person name="van de Weg E."/>
            <person name="Wang J.Y."/>
            <person name="Gao Z.S."/>
        </authorList>
    </citation>
    <scope>NUCLEOTIDE SEQUENCE [LARGE SCALE GENOMIC DNA]</scope>
    <source>
        <tissue evidence="1">Leaves</tissue>
    </source>
</reference>
<sequence length="229" mass="25927">MEPALFLHYGPLPSLATCIPSLVSTTRATRPHLSFSRSSLLQSDGSTGHLKWHSFNPMIEKKSSSVKASAFPMGGKAALKSLLDINVYLASSDAVSKKGTFSLPSRPTIEDIAVLKMEALWLLKSGKDDEAEERLRTEIKSCENDRDTSYNLGIALAEILICREKYKEAQEYLKEQLHPSDRRFSLYKVKLAEFQDQGVDGIRVMLENRSMKNHFRMDMEFHDPCKFHN</sequence>
<proteinExistence type="predicted"/>
<evidence type="ECO:0000313" key="2">
    <source>
        <dbReference type="Proteomes" id="UP000516437"/>
    </source>
</evidence>
<dbReference type="Proteomes" id="UP000516437">
    <property type="component" value="Chromosome 2"/>
</dbReference>
<keyword evidence="2" id="KW-1185">Reference proteome</keyword>
<protein>
    <submittedName>
        <fullName evidence="1">Uncharacterized protein</fullName>
    </submittedName>
</protein>